<dbReference type="GeneID" id="8771519"/>
<evidence type="ECO:0000256" key="1">
    <source>
        <dbReference type="ARBA" id="ARBA00009350"/>
    </source>
</evidence>
<dbReference type="AlphaFoldDB" id="D3DZM1"/>
<dbReference type="eggNOG" id="arCOG02238">
    <property type="taxonomic scope" value="Archaea"/>
</dbReference>
<dbReference type="HOGENOM" id="CLU_094511_0_0_2"/>
<keyword evidence="4" id="KW-1185">Reference proteome</keyword>
<dbReference type="RefSeq" id="WP_012956647.1">
    <property type="nucleotide sequence ID" value="NC_013790.1"/>
</dbReference>
<dbReference type="eggNOG" id="arCOG02239">
    <property type="taxonomic scope" value="Archaea"/>
</dbReference>
<name>D3DZM1_METRM</name>
<comment type="similarity">
    <text evidence="1 2">Belongs to the UPF0251 family.</text>
</comment>
<dbReference type="InterPro" id="IPR036390">
    <property type="entry name" value="WH_DNA-bd_sf"/>
</dbReference>
<dbReference type="PANTHER" id="PTHR37478:SF2">
    <property type="entry name" value="UPF0251 PROTEIN TK0562"/>
    <property type="match status" value="1"/>
</dbReference>
<dbReference type="EMBL" id="CP001719">
    <property type="protein sequence ID" value="ADC47699.1"/>
    <property type="molecule type" value="Genomic_DNA"/>
</dbReference>
<dbReference type="PATRIC" id="fig|634498.28.peg.1849"/>
<dbReference type="OrthoDB" id="74471at2157"/>
<organism evidence="3 4">
    <name type="scientific">Methanobrevibacter ruminantium (strain ATCC 35063 / DSM 1093 / JCM 13430 / OCM 146 / M1)</name>
    <name type="common">Methanobacterium ruminantium</name>
    <dbReference type="NCBI Taxonomy" id="634498"/>
    <lineage>
        <taxon>Archaea</taxon>
        <taxon>Methanobacteriati</taxon>
        <taxon>Methanobacteriota</taxon>
        <taxon>Methanomada group</taxon>
        <taxon>Methanobacteria</taxon>
        <taxon>Methanobacteriales</taxon>
        <taxon>Methanobacteriaceae</taxon>
        <taxon>Methanobrevibacter</taxon>
    </lineage>
</organism>
<dbReference type="STRING" id="634498.mru_1849"/>
<dbReference type="SUPFAM" id="SSF46785">
    <property type="entry name" value="Winged helix' DNA-binding domain"/>
    <property type="match status" value="1"/>
</dbReference>
<gene>
    <name evidence="3" type="ordered locus">mru_1849</name>
</gene>
<dbReference type="eggNOG" id="arCOG04479">
    <property type="taxonomic scope" value="Archaea"/>
</dbReference>
<dbReference type="KEGG" id="mru:mru_1849"/>
<dbReference type="Proteomes" id="UP000008680">
    <property type="component" value="Chromosome"/>
</dbReference>
<evidence type="ECO:0000313" key="4">
    <source>
        <dbReference type="Proteomes" id="UP000008680"/>
    </source>
</evidence>
<dbReference type="Gene3D" id="3.30.2320.80">
    <property type="match status" value="1"/>
</dbReference>
<evidence type="ECO:0000313" key="3">
    <source>
        <dbReference type="EMBL" id="ADC47699.1"/>
    </source>
</evidence>
<evidence type="ECO:0000256" key="2">
    <source>
        <dbReference type="HAMAP-Rule" id="MF_00674"/>
    </source>
</evidence>
<accession>D3DZM1</accession>
<dbReference type="HAMAP" id="MF_00674">
    <property type="entry name" value="UPF0251"/>
    <property type="match status" value="1"/>
</dbReference>
<dbReference type="InterPro" id="IPR002852">
    <property type="entry name" value="UPF0251"/>
</dbReference>
<dbReference type="PANTHER" id="PTHR37478">
    <property type="match status" value="1"/>
</dbReference>
<protein>
    <recommendedName>
        <fullName evidence="2">UPF0251 protein mru_1849</fullName>
    </recommendedName>
</protein>
<sequence>MVRPKIERRIVKKPSYTCIQHGDISREEDFESIKMNLDEFEAIRLGDYHNIKQKEAAELMGISQPTFHRIINSARKKTAMSLIEGRKIEINNENFYSEDKIYICNNCGFQWNNPKKEYANCPDCKSENIERIKVNLNESDYINNNPNKIKTNSQICDIDNTDVPLNERKSFGGPGSGRGPSKACECPNCGHIAPKIKGFPCRNIKCPECGTPLCGSKHK</sequence>
<proteinExistence type="inferred from homology"/>
<reference evidence="3 4" key="1">
    <citation type="journal article" date="2010" name="PLoS ONE">
        <title>The genome sequence of the rumen methanogen Methanobrevibacter ruminantium reveals new possibilities for controlling ruminant methane emissions.</title>
        <authorList>
            <person name="Leahy S.C."/>
            <person name="Kelly W.J."/>
            <person name="Altermann E."/>
            <person name="Ronimus R.S."/>
            <person name="Yeoman C.J."/>
            <person name="Pacheco D.M."/>
            <person name="Li D."/>
            <person name="Kong Z."/>
            <person name="McTavish S."/>
            <person name="Sang C."/>
            <person name="Lambie S.C."/>
            <person name="Janssen P.H."/>
            <person name="Dey D."/>
            <person name="Attwood G.T."/>
        </authorList>
    </citation>
    <scope>NUCLEOTIDE SEQUENCE [LARGE SCALE GENOMIC DNA]</scope>
    <source>
        <strain evidence="4">ATCC 35063 / DSM 1093 / JCM 13430 / OCM 146 / M1</strain>
    </source>
</reference>
<dbReference type="Pfam" id="PF02001">
    <property type="entry name" value="DUF134"/>
    <property type="match status" value="1"/>
</dbReference>